<dbReference type="GO" id="GO:0035598">
    <property type="term" value="F:tRNA (N(6)-L-threonylcarbamoyladenosine(37)-C(2))-methylthiotransferase activity"/>
    <property type="evidence" value="ECO:0007669"/>
    <property type="project" value="TreeGrafter"/>
</dbReference>
<keyword evidence="3 10" id="KW-0808">Transferase</keyword>
<proteinExistence type="predicted"/>
<keyword evidence="2" id="KW-0004">4Fe-4S</keyword>
<dbReference type="InterPro" id="IPR023404">
    <property type="entry name" value="rSAM_horseshoe"/>
</dbReference>
<dbReference type="SMART" id="SM00729">
    <property type="entry name" value="Elp3"/>
    <property type="match status" value="1"/>
</dbReference>
<keyword evidence="7" id="KW-0411">Iron-sulfur</keyword>
<dbReference type="PROSITE" id="PS01278">
    <property type="entry name" value="MTTASE_RADICAL"/>
    <property type="match status" value="1"/>
</dbReference>
<feature type="domain" description="MTTase N-terminal" evidence="8">
    <location>
        <begin position="1"/>
        <end position="112"/>
    </location>
</feature>
<feature type="domain" description="Radical SAM core" evidence="9">
    <location>
        <begin position="114"/>
        <end position="345"/>
    </location>
</feature>
<dbReference type="RefSeq" id="WP_092995896.1">
    <property type="nucleotide sequence ID" value="NZ_FMWD01000005.1"/>
</dbReference>
<dbReference type="EMBL" id="FMWD01000005">
    <property type="protein sequence ID" value="SCZ59619.1"/>
    <property type="molecule type" value="Genomic_DNA"/>
</dbReference>
<dbReference type="Pfam" id="PF04055">
    <property type="entry name" value="Radical_SAM"/>
    <property type="match status" value="1"/>
</dbReference>
<dbReference type="NCBIfam" id="TIGR00089">
    <property type="entry name" value="MiaB/RimO family radical SAM methylthiotransferase"/>
    <property type="match status" value="1"/>
</dbReference>
<dbReference type="InterPro" id="IPR007197">
    <property type="entry name" value="rSAM"/>
</dbReference>
<evidence type="ECO:0000256" key="5">
    <source>
        <dbReference type="ARBA" id="ARBA00022723"/>
    </source>
</evidence>
<dbReference type="GO" id="GO:0046872">
    <property type="term" value="F:metal ion binding"/>
    <property type="evidence" value="ECO:0007669"/>
    <property type="project" value="UniProtKB-KW"/>
</dbReference>
<dbReference type="InterPro" id="IPR058240">
    <property type="entry name" value="rSAM_sf"/>
</dbReference>
<evidence type="ECO:0000256" key="2">
    <source>
        <dbReference type="ARBA" id="ARBA00022485"/>
    </source>
</evidence>
<evidence type="ECO:0000313" key="11">
    <source>
        <dbReference type="Proteomes" id="UP000199648"/>
    </source>
</evidence>
<dbReference type="PROSITE" id="PS51918">
    <property type="entry name" value="RADICAL_SAM"/>
    <property type="match status" value="1"/>
</dbReference>
<evidence type="ECO:0000259" key="9">
    <source>
        <dbReference type="PROSITE" id="PS51918"/>
    </source>
</evidence>
<dbReference type="SFLD" id="SFLDS00029">
    <property type="entry name" value="Radical_SAM"/>
    <property type="match status" value="1"/>
</dbReference>
<evidence type="ECO:0000256" key="4">
    <source>
        <dbReference type="ARBA" id="ARBA00022691"/>
    </source>
</evidence>
<dbReference type="AlphaFoldDB" id="A0A1G5QEH5"/>
<dbReference type="GO" id="GO:0051539">
    <property type="term" value="F:4 iron, 4 sulfur cluster binding"/>
    <property type="evidence" value="ECO:0007669"/>
    <property type="project" value="UniProtKB-KW"/>
</dbReference>
<dbReference type="Pfam" id="PF00919">
    <property type="entry name" value="UPF0004"/>
    <property type="match status" value="1"/>
</dbReference>
<dbReference type="PROSITE" id="PS51449">
    <property type="entry name" value="MTTASE_N"/>
    <property type="match status" value="1"/>
</dbReference>
<organism evidence="10 11">
    <name type="scientific">Thiohalomonas denitrificans</name>
    <dbReference type="NCBI Taxonomy" id="415747"/>
    <lineage>
        <taxon>Bacteria</taxon>
        <taxon>Pseudomonadati</taxon>
        <taxon>Pseudomonadota</taxon>
        <taxon>Gammaproteobacteria</taxon>
        <taxon>Thiohalomonadales</taxon>
        <taxon>Thiohalomonadaceae</taxon>
        <taxon>Thiohalomonas</taxon>
    </lineage>
</organism>
<dbReference type="Gene3D" id="3.40.50.12160">
    <property type="entry name" value="Methylthiotransferase, N-terminal domain"/>
    <property type="match status" value="1"/>
</dbReference>
<evidence type="ECO:0000256" key="3">
    <source>
        <dbReference type="ARBA" id="ARBA00022679"/>
    </source>
</evidence>
<dbReference type="Gene3D" id="3.80.30.20">
    <property type="entry name" value="tm_1862 like domain"/>
    <property type="match status" value="1"/>
</dbReference>
<name>A0A1G5QEH5_9GAMM</name>
<dbReference type="STRING" id="415747.SAMN03097708_01895"/>
<dbReference type="InterPro" id="IPR020612">
    <property type="entry name" value="Methylthiotransferase_CS"/>
</dbReference>
<dbReference type="InterPro" id="IPR006638">
    <property type="entry name" value="Elp3/MiaA/NifB-like_rSAM"/>
</dbReference>
<gene>
    <name evidence="10" type="ORF">SAMN03097708_01895</name>
</gene>
<dbReference type="SUPFAM" id="SSF102114">
    <property type="entry name" value="Radical SAM enzymes"/>
    <property type="match status" value="1"/>
</dbReference>
<accession>A0A1G5QEH5</accession>
<keyword evidence="5" id="KW-0479">Metal-binding</keyword>
<evidence type="ECO:0000259" key="8">
    <source>
        <dbReference type="PROSITE" id="PS51449"/>
    </source>
</evidence>
<reference evidence="10 11" key="1">
    <citation type="submission" date="2016-10" db="EMBL/GenBank/DDBJ databases">
        <authorList>
            <person name="de Groot N.N."/>
        </authorList>
    </citation>
    <scope>NUCLEOTIDE SEQUENCE [LARGE SCALE GENOMIC DNA]</scope>
    <source>
        <strain evidence="10 11">HLD2</strain>
    </source>
</reference>
<dbReference type="PANTHER" id="PTHR11918">
    <property type="entry name" value="RADICAL SAM PROTEINS"/>
    <property type="match status" value="1"/>
</dbReference>
<dbReference type="Proteomes" id="UP000199648">
    <property type="component" value="Unassembled WGS sequence"/>
</dbReference>
<sequence length="399" mass="44557">MKFYIRTLGCKMNALDSARVAAALQAAGHELVGEAEAECVFVNTCTVTAEADRKSRKEVNAAGRMVEQVAVMGCGPRVDTGRWRQHSPETMVFTDETVLYERFGVQLDELPFPLGSRTRLPVAIQTGCDNLCSFCITRVARGPHANVPAEQVIRQVREAEEAGIREIVLTGINLAAWGAEDSNRAEQARLHLLIERILSETEMPRIRLSSLGPQYLHEGFFDLFSDPRLCAYLHLSLQSGSDSVLERMVRGHGTEEVRRIAEQARRVRPDVALAADVIAGFPEESDTEHRETLAFIKQIGFAKLHVFPYSVREGTPAAEMAQVKGDIRRERAAEIRELGRQLRRDFIASQMGQHFDVLVERGKSGLTDNYIRLRVPDEAGSEGTIREMTLTEETLAERL</sequence>
<protein>
    <submittedName>
        <fullName evidence="10">Threonylcarbamoyladenosine tRNA methylthiotransferase MtaB</fullName>
    </submittedName>
</protein>
<dbReference type="OrthoDB" id="9805215at2"/>
<dbReference type="InterPro" id="IPR038135">
    <property type="entry name" value="Methylthiotransferase_N_sf"/>
</dbReference>
<keyword evidence="6" id="KW-0408">Iron</keyword>
<keyword evidence="11" id="KW-1185">Reference proteome</keyword>
<evidence type="ECO:0000256" key="6">
    <source>
        <dbReference type="ARBA" id="ARBA00023004"/>
    </source>
</evidence>
<dbReference type="PANTHER" id="PTHR11918:SF45">
    <property type="entry name" value="THREONYLCARBAMOYLADENOSINE TRNA METHYLTHIOTRANSFERASE"/>
    <property type="match status" value="1"/>
</dbReference>
<evidence type="ECO:0000256" key="1">
    <source>
        <dbReference type="ARBA" id="ARBA00001966"/>
    </source>
</evidence>
<keyword evidence="4" id="KW-0949">S-adenosyl-L-methionine</keyword>
<dbReference type="CDD" id="cd01335">
    <property type="entry name" value="Radical_SAM"/>
    <property type="match status" value="1"/>
</dbReference>
<evidence type="ECO:0000256" key="7">
    <source>
        <dbReference type="ARBA" id="ARBA00023014"/>
    </source>
</evidence>
<dbReference type="InterPro" id="IPR005839">
    <property type="entry name" value="Methylthiotransferase"/>
</dbReference>
<evidence type="ECO:0000313" key="10">
    <source>
        <dbReference type="EMBL" id="SCZ59619.1"/>
    </source>
</evidence>
<dbReference type="InterPro" id="IPR013848">
    <property type="entry name" value="Methylthiotransferase_N"/>
</dbReference>
<dbReference type="SFLD" id="SFLDG01082">
    <property type="entry name" value="B12-binding_domain_containing"/>
    <property type="match status" value="1"/>
</dbReference>
<comment type="cofactor">
    <cofactor evidence="1">
        <name>[4Fe-4S] cluster</name>
        <dbReference type="ChEBI" id="CHEBI:49883"/>
    </cofactor>
</comment>